<dbReference type="Proteomes" id="UP000000759">
    <property type="component" value="Chromosome 1"/>
</dbReference>
<dbReference type="Gene3D" id="3.40.50.300">
    <property type="entry name" value="P-loop containing nucleotide triphosphate hydrolases"/>
    <property type="match status" value="1"/>
</dbReference>
<protein>
    <submittedName>
        <fullName evidence="2">Uncharacterized protein</fullName>
    </submittedName>
</protein>
<reference evidence="3" key="2">
    <citation type="submission" date="2008-08" db="EMBL/GenBank/DDBJ databases">
        <authorList>
            <consortium name="Diatom Consortium"/>
            <person name="Grigoriev I."/>
            <person name="Grimwood J."/>
            <person name="Kuo A."/>
            <person name="Otillar R.P."/>
            <person name="Salamov A."/>
            <person name="Detter J.C."/>
            <person name="Lindquist E."/>
            <person name="Shapiro H."/>
            <person name="Lucas S."/>
            <person name="Glavina del Rio T."/>
            <person name="Pitluck S."/>
            <person name="Rokhsar D."/>
            <person name="Bowler C."/>
        </authorList>
    </citation>
    <scope>GENOME REANNOTATION</scope>
    <source>
        <strain evidence="3">CCAP 1055/1</strain>
    </source>
</reference>
<evidence type="ECO:0000313" key="2">
    <source>
        <dbReference type="EMBL" id="EEC51016.1"/>
    </source>
</evidence>
<feature type="region of interest" description="Disordered" evidence="1">
    <location>
        <begin position="1"/>
        <end position="57"/>
    </location>
</feature>
<dbReference type="GeneID" id="7196059"/>
<sequence>MKRTKVPPVIRCRTPGADDTDDHDDPPAQQKPWKMLPPLRGTVSKRPNATGPPSPLATKVAREDCGDSVARVTILPGSLGIPVFGGRKYSVAPPSSPPPSLQRICSMVWTGPAQAGKTTLLRSFVQRKYYQASENSVRVQSDIDHEPWELDYFRKDYSFQTNVTIYLLPRMSISTRKSLPDSQRAILKKAEYVFLTVSSLDPDLDGTIRDWTTWLHWQISSSASLQSDNTPKMVLLLTQADLLPTRYTSPFSLIQLGSRVEQMFQSPHHAQLHSYHFCTATLGDTTWESVDDIVRHVLDEDTPRTAKLFMHTPERLLPEKTPVTPGDTIDTVDQTADDSSSAT</sequence>
<evidence type="ECO:0000313" key="3">
    <source>
        <dbReference type="Proteomes" id="UP000000759"/>
    </source>
</evidence>
<dbReference type="InterPro" id="IPR027417">
    <property type="entry name" value="P-loop_NTPase"/>
</dbReference>
<name>B7FRI7_PHATC</name>
<evidence type="ECO:0000256" key="1">
    <source>
        <dbReference type="SAM" id="MobiDB-lite"/>
    </source>
</evidence>
<dbReference type="SUPFAM" id="SSF52540">
    <property type="entry name" value="P-loop containing nucleoside triphosphate hydrolases"/>
    <property type="match status" value="1"/>
</dbReference>
<reference evidence="2 3" key="1">
    <citation type="journal article" date="2008" name="Nature">
        <title>The Phaeodactylum genome reveals the evolutionary history of diatom genomes.</title>
        <authorList>
            <person name="Bowler C."/>
            <person name="Allen A.E."/>
            <person name="Badger J.H."/>
            <person name="Grimwood J."/>
            <person name="Jabbari K."/>
            <person name="Kuo A."/>
            <person name="Maheswari U."/>
            <person name="Martens C."/>
            <person name="Maumus F."/>
            <person name="Otillar R.P."/>
            <person name="Rayko E."/>
            <person name="Salamov A."/>
            <person name="Vandepoele K."/>
            <person name="Beszteri B."/>
            <person name="Gruber A."/>
            <person name="Heijde M."/>
            <person name="Katinka M."/>
            <person name="Mock T."/>
            <person name="Valentin K."/>
            <person name="Verret F."/>
            <person name="Berges J.A."/>
            <person name="Brownlee C."/>
            <person name="Cadoret J.P."/>
            <person name="Chiovitti A."/>
            <person name="Choi C.J."/>
            <person name="Coesel S."/>
            <person name="De Martino A."/>
            <person name="Detter J.C."/>
            <person name="Durkin C."/>
            <person name="Falciatore A."/>
            <person name="Fournet J."/>
            <person name="Haruta M."/>
            <person name="Huysman M.J."/>
            <person name="Jenkins B.D."/>
            <person name="Jiroutova K."/>
            <person name="Jorgensen R.E."/>
            <person name="Joubert Y."/>
            <person name="Kaplan A."/>
            <person name="Kroger N."/>
            <person name="Kroth P.G."/>
            <person name="La Roche J."/>
            <person name="Lindquist E."/>
            <person name="Lommer M."/>
            <person name="Martin-Jezequel V."/>
            <person name="Lopez P.J."/>
            <person name="Lucas S."/>
            <person name="Mangogna M."/>
            <person name="McGinnis K."/>
            <person name="Medlin L.K."/>
            <person name="Montsant A."/>
            <person name="Oudot-Le Secq M.P."/>
            <person name="Napoli C."/>
            <person name="Obornik M."/>
            <person name="Parker M.S."/>
            <person name="Petit J.L."/>
            <person name="Porcel B.M."/>
            <person name="Poulsen N."/>
            <person name="Robison M."/>
            <person name="Rychlewski L."/>
            <person name="Rynearson T.A."/>
            <person name="Schmutz J."/>
            <person name="Shapiro H."/>
            <person name="Siaut M."/>
            <person name="Stanley M."/>
            <person name="Sussman M.R."/>
            <person name="Taylor A.R."/>
            <person name="Vardi A."/>
            <person name="von Dassow P."/>
            <person name="Vyverman W."/>
            <person name="Willis A."/>
            <person name="Wyrwicz L.S."/>
            <person name="Rokhsar D.S."/>
            <person name="Weissenbach J."/>
            <person name="Armbrust E.V."/>
            <person name="Green B.R."/>
            <person name="Van de Peer Y."/>
            <person name="Grigoriev I.V."/>
        </authorList>
    </citation>
    <scope>NUCLEOTIDE SEQUENCE [LARGE SCALE GENOMIC DNA]</scope>
    <source>
        <strain evidence="2 3">CCAP 1055/1</strain>
    </source>
</reference>
<dbReference type="KEGG" id="pti:PHATRDRAFT_31508"/>
<keyword evidence="3" id="KW-1185">Reference proteome</keyword>
<gene>
    <name evidence="2" type="ORF">PHATRDRAFT_31508</name>
</gene>
<feature type="compositionally biased region" description="Polar residues" evidence="1">
    <location>
        <begin position="331"/>
        <end position="343"/>
    </location>
</feature>
<dbReference type="InParanoid" id="B7FRI7"/>
<dbReference type="EMBL" id="CM000605">
    <property type="protein sequence ID" value="EEC51016.1"/>
    <property type="molecule type" value="Genomic_DNA"/>
</dbReference>
<feature type="region of interest" description="Disordered" evidence="1">
    <location>
        <begin position="318"/>
        <end position="343"/>
    </location>
</feature>
<accession>B7FRI7</accession>
<dbReference type="AlphaFoldDB" id="B7FRI7"/>
<dbReference type="RefSeq" id="XP_002176553.1">
    <property type="nucleotide sequence ID" value="XM_002176517.1"/>
</dbReference>
<dbReference type="HOGENOM" id="CLU_825040_0_0_1"/>
<dbReference type="CDD" id="cd00882">
    <property type="entry name" value="Ras_like_GTPase"/>
    <property type="match status" value="1"/>
</dbReference>
<organism evidence="2 3">
    <name type="scientific">Phaeodactylum tricornutum (strain CCAP 1055/1)</name>
    <dbReference type="NCBI Taxonomy" id="556484"/>
    <lineage>
        <taxon>Eukaryota</taxon>
        <taxon>Sar</taxon>
        <taxon>Stramenopiles</taxon>
        <taxon>Ochrophyta</taxon>
        <taxon>Bacillariophyta</taxon>
        <taxon>Bacillariophyceae</taxon>
        <taxon>Bacillariophycidae</taxon>
        <taxon>Naviculales</taxon>
        <taxon>Phaeodactylaceae</taxon>
        <taxon>Phaeodactylum</taxon>
    </lineage>
</organism>
<dbReference type="PaxDb" id="2850-Phatr31508"/>
<proteinExistence type="predicted"/>